<dbReference type="Proteomes" id="UP001497700">
    <property type="component" value="Unassembled WGS sequence"/>
</dbReference>
<proteinExistence type="predicted"/>
<evidence type="ECO:0000313" key="1">
    <source>
        <dbReference type="EMBL" id="KAI4865848.1"/>
    </source>
</evidence>
<accession>A0ACB9Z2Z2</accession>
<protein>
    <submittedName>
        <fullName evidence="1">Formyltransferase</fullName>
    </submittedName>
</protein>
<gene>
    <name evidence="1" type="ORF">F4820DRAFT_418792</name>
</gene>
<dbReference type="EMBL" id="MU393466">
    <property type="protein sequence ID" value="KAI4865848.1"/>
    <property type="molecule type" value="Genomic_DNA"/>
</dbReference>
<comment type="caution">
    <text evidence="1">The sequence shown here is derived from an EMBL/GenBank/DDBJ whole genome shotgun (WGS) entry which is preliminary data.</text>
</comment>
<evidence type="ECO:0000313" key="2">
    <source>
        <dbReference type="Proteomes" id="UP001497700"/>
    </source>
</evidence>
<reference evidence="1 2" key="1">
    <citation type="journal article" date="2022" name="New Phytol.">
        <title>Ecological generalism drives hyperdiversity of secondary metabolite gene clusters in xylarialean endophytes.</title>
        <authorList>
            <person name="Franco M.E.E."/>
            <person name="Wisecaver J.H."/>
            <person name="Arnold A.E."/>
            <person name="Ju Y.M."/>
            <person name="Slot J.C."/>
            <person name="Ahrendt S."/>
            <person name="Moore L.P."/>
            <person name="Eastman K.E."/>
            <person name="Scott K."/>
            <person name="Konkel Z."/>
            <person name="Mondo S.J."/>
            <person name="Kuo A."/>
            <person name="Hayes R.D."/>
            <person name="Haridas S."/>
            <person name="Andreopoulos B."/>
            <person name="Riley R."/>
            <person name="LaButti K."/>
            <person name="Pangilinan J."/>
            <person name="Lipzen A."/>
            <person name="Amirebrahimi M."/>
            <person name="Yan J."/>
            <person name="Adam C."/>
            <person name="Keymanesh K."/>
            <person name="Ng V."/>
            <person name="Louie K."/>
            <person name="Northen T."/>
            <person name="Drula E."/>
            <person name="Henrissat B."/>
            <person name="Hsieh H.M."/>
            <person name="Youens-Clark K."/>
            <person name="Lutzoni F."/>
            <person name="Miadlikowska J."/>
            <person name="Eastwood D.C."/>
            <person name="Hamelin R.C."/>
            <person name="Grigoriev I.V."/>
            <person name="U'Ren J.M."/>
        </authorList>
    </citation>
    <scope>NUCLEOTIDE SEQUENCE [LARGE SCALE GENOMIC DNA]</scope>
    <source>
        <strain evidence="1 2">CBS 119005</strain>
    </source>
</reference>
<sequence>MKMQTLSRSAVVTTPLSRAWRSLSPLPTAERNFHSGASTRPPNSRFVLCRRCCCRRQQARAYSSSGNATTASPAGAATTLQDQTAKDSKAKKKSSAPLRILFCGSDEFSCAALEALHREHVRDPDLVRSIDVVARPGKRTGRGYKVVQHPPIRELAARLGLPVHERDTFTGWDMPPYTNLIIAVSFGLFVPPRLLRAAAPFGGLNLHPSPLPDLRGPAPLQHALLAGRSHTAVCLQTLDGAAFDRGLVLARSAPVGISPDETFEGLRDRVAPLAAALLVSGLREGVHVPPLVEVGADEDEDEEEGEGKGKGKRELPLHAPKITKHDRRVRPEHLPHLWRRYRALGPLWFYSRDRRGARKRVIVETMSSPSHNRPGFVPKDAPLVVDDVALCTSSSLVAGYGSKLALDADRNASSDADSSSVPYLVPLELDSDGDSTADATENDNSKSDKSTRAETETTITPHLVVWFPHGDVHGGACWLGDCRVETVKVEGERAKPAALALRDFLVPVGADGGISGGG</sequence>
<keyword evidence="2" id="KW-1185">Reference proteome</keyword>
<name>A0ACB9Z2Z2_9PEZI</name>
<organism evidence="1 2">
    <name type="scientific">Hypoxylon rubiginosum</name>
    <dbReference type="NCBI Taxonomy" id="110542"/>
    <lineage>
        <taxon>Eukaryota</taxon>
        <taxon>Fungi</taxon>
        <taxon>Dikarya</taxon>
        <taxon>Ascomycota</taxon>
        <taxon>Pezizomycotina</taxon>
        <taxon>Sordariomycetes</taxon>
        <taxon>Xylariomycetidae</taxon>
        <taxon>Xylariales</taxon>
        <taxon>Hypoxylaceae</taxon>
        <taxon>Hypoxylon</taxon>
    </lineage>
</organism>